<evidence type="ECO:0000256" key="4">
    <source>
        <dbReference type="SAM" id="SignalP"/>
    </source>
</evidence>
<evidence type="ECO:0000313" key="7">
    <source>
        <dbReference type="Proteomes" id="UP001210380"/>
    </source>
</evidence>
<feature type="domain" description="BD-FAE-like" evidence="5">
    <location>
        <begin position="93"/>
        <end position="316"/>
    </location>
</feature>
<dbReference type="Proteomes" id="UP001210380">
    <property type="component" value="Unassembled WGS sequence"/>
</dbReference>
<feature type="signal peptide" evidence="4">
    <location>
        <begin position="1"/>
        <end position="30"/>
    </location>
</feature>
<dbReference type="InterPro" id="IPR029058">
    <property type="entry name" value="AB_hydrolase_fold"/>
</dbReference>
<evidence type="ECO:0000313" key="6">
    <source>
        <dbReference type="EMBL" id="MDA3626407.1"/>
    </source>
</evidence>
<dbReference type="Gene3D" id="3.40.50.1820">
    <property type="entry name" value="alpha/beta hydrolase"/>
    <property type="match status" value="1"/>
</dbReference>
<dbReference type="SUPFAM" id="SSF53474">
    <property type="entry name" value="alpha/beta-Hydrolases"/>
    <property type="match status" value="1"/>
</dbReference>
<comment type="caution">
    <text evidence="6">The sequence shown here is derived from an EMBL/GenBank/DDBJ whole genome shotgun (WGS) entry which is preliminary data.</text>
</comment>
<dbReference type="GO" id="GO:0016787">
    <property type="term" value="F:hydrolase activity"/>
    <property type="evidence" value="ECO:0007669"/>
    <property type="project" value="UniProtKB-KW"/>
</dbReference>
<dbReference type="PROSITE" id="PS51257">
    <property type="entry name" value="PROKAR_LIPOPROTEIN"/>
    <property type="match status" value="1"/>
</dbReference>
<dbReference type="InterPro" id="IPR049492">
    <property type="entry name" value="BD-FAE-like_dom"/>
</dbReference>
<dbReference type="InterPro" id="IPR050300">
    <property type="entry name" value="GDXG_lipolytic_enzyme"/>
</dbReference>
<dbReference type="PANTHER" id="PTHR48081">
    <property type="entry name" value="AB HYDROLASE SUPERFAMILY PROTEIN C4A8.06C"/>
    <property type="match status" value="1"/>
</dbReference>
<keyword evidence="2 6" id="KW-0378">Hydrolase</keyword>
<dbReference type="EMBL" id="JAQGLA010000015">
    <property type="protein sequence ID" value="MDA3626407.1"/>
    <property type="molecule type" value="Genomic_DNA"/>
</dbReference>
<organism evidence="6 7">
    <name type="scientific">Saccharopolyspora oryzae</name>
    <dbReference type="NCBI Taxonomy" id="2997343"/>
    <lineage>
        <taxon>Bacteria</taxon>
        <taxon>Bacillati</taxon>
        <taxon>Actinomycetota</taxon>
        <taxon>Actinomycetes</taxon>
        <taxon>Pseudonocardiales</taxon>
        <taxon>Pseudonocardiaceae</taxon>
        <taxon>Saccharopolyspora</taxon>
    </lineage>
</organism>
<dbReference type="PROSITE" id="PS01173">
    <property type="entry name" value="LIPASE_GDXG_HIS"/>
    <property type="match status" value="1"/>
</dbReference>
<accession>A0ABT4UXI1</accession>
<evidence type="ECO:0000256" key="2">
    <source>
        <dbReference type="ARBA" id="ARBA00022801"/>
    </source>
</evidence>
<evidence type="ECO:0000259" key="5">
    <source>
        <dbReference type="Pfam" id="PF20434"/>
    </source>
</evidence>
<comment type="similarity">
    <text evidence="1">Belongs to the 'GDXG' lipolytic enzyme family.</text>
</comment>
<evidence type="ECO:0000256" key="1">
    <source>
        <dbReference type="ARBA" id="ARBA00010515"/>
    </source>
</evidence>
<evidence type="ECO:0000256" key="3">
    <source>
        <dbReference type="SAM" id="MobiDB-lite"/>
    </source>
</evidence>
<feature type="chain" id="PRO_5046429576" evidence="4">
    <location>
        <begin position="31"/>
        <end position="357"/>
    </location>
</feature>
<gene>
    <name evidence="6" type="ORF">OU415_13250</name>
</gene>
<keyword evidence="4" id="KW-0732">Signal</keyword>
<dbReference type="Pfam" id="PF20434">
    <property type="entry name" value="BD-FAE"/>
    <property type="match status" value="1"/>
</dbReference>
<proteinExistence type="inferred from homology"/>
<name>A0ABT4UXI1_9PSEU</name>
<feature type="region of interest" description="Disordered" evidence="3">
    <location>
        <begin position="38"/>
        <end position="75"/>
    </location>
</feature>
<dbReference type="PANTHER" id="PTHR48081:SF13">
    <property type="entry name" value="ALPHA_BETA HYDROLASE"/>
    <property type="match status" value="1"/>
</dbReference>
<dbReference type="InterPro" id="IPR002168">
    <property type="entry name" value="Lipase_GDXG_HIS_AS"/>
</dbReference>
<feature type="compositionally biased region" description="Pro residues" evidence="3">
    <location>
        <begin position="64"/>
        <end position="74"/>
    </location>
</feature>
<reference evidence="6 7" key="1">
    <citation type="submission" date="2022-11" db="EMBL/GenBank/DDBJ databases">
        <title>Draft genome sequence of Saccharopolyspora sp. WRP15-2 isolated from rhizosphere soils of wild rice in Thailand.</title>
        <authorList>
            <person name="Duangmal K."/>
            <person name="Kammanee S."/>
            <person name="Muangham S."/>
        </authorList>
    </citation>
    <scope>NUCLEOTIDE SEQUENCE [LARGE SCALE GENOMIC DNA]</scope>
    <source>
        <strain evidence="6 7">WRP15-2</strain>
    </source>
</reference>
<dbReference type="RefSeq" id="WP_270949002.1">
    <property type="nucleotide sequence ID" value="NZ_JAQGLA010000015.1"/>
</dbReference>
<protein>
    <submittedName>
        <fullName evidence="6">Alpha/beta hydrolase</fullName>
    </submittedName>
</protein>
<keyword evidence="7" id="KW-1185">Reference proteome</keyword>
<sequence length="357" mass="37560">MGARDGLTRRFARRAGLLAAVLLVTACADGAGDSAHSEAEVISPSTSSFSEHCNPLTASDLAPPDRPLPIPAQAPRPAHRDLAYARISAAQKLDLYLPAHADPGGAPLIVLIHGGGFIQGDKSHPVNLHVVSSQLARGYAVASLNYRLSCEAPFPAGAQDVKAAVRWLRVHAPEYGIDPGRFIAWGPSSGAYMATLLAVTGDQRTQFDDDSLGNPGVSSAVQGAVAWYGPYDFGKMGAQFEADTPKACKGKVLKHDVANSPESIWFRGPLQSTLEKSFEANPATYLPTASKLPPINFAAGDSDCVVPHEQTQDMYRAVKAAGGRTTLAVVPHAGHDLRVAVAQLEPALAFADSITKS</sequence>